<reference evidence="2 3" key="1">
    <citation type="submission" date="2020-06" db="EMBL/GenBank/DDBJ databases">
        <title>Transcriptomic and genomic resources for Thalictrum thalictroides and T. hernandezii: Facilitating candidate gene discovery in an emerging model plant lineage.</title>
        <authorList>
            <person name="Arias T."/>
            <person name="Riano-Pachon D.M."/>
            <person name="Di Stilio V.S."/>
        </authorList>
    </citation>
    <scope>NUCLEOTIDE SEQUENCE [LARGE SCALE GENOMIC DNA]</scope>
    <source>
        <strain evidence="3">cv. WT478/WT964</strain>
        <tissue evidence="2">Leaves</tissue>
    </source>
</reference>
<evidence type="ECO:0000313" key="2">
    <source>
        <dbReference type="EMBL" id="KAF5178098.1"/>
    </source>
</evidence>
<dbReference type="AlphaFoldDB" id="A0A7J6V063"/>
<evidence type="ECO:0000313" key="3">
    <source>
        <dbReference type="Proteomes" id="UP000554482"/>
    </source>
</evidence>
<gene>
    <name evidence="2" type="ORF">FRX31_032315</name>
</gene>
<dbReference type="OrthoDB" id="1728530at2759"/>
<name>A0A7J6V063_THATH</name>
<sequence length="75" mass="8415">MTVRETLDFSTWCQDVLAELVRREKLQAITPVQDIEILMKAATIEGQRSSIVTDYILKLLGLDLCANTMVGEGMK</sequence>
<comment type="caution">
    <text evidence="2">The sequence shown here is derived from an EMBL/GenBank/DDBJ whole genome shotgun (WGS) entry which is preliminary data.</text>
</comment>
<accession>A0A7J6V063</accession>
<organism evidence="2 3">
    <name type="scientific">Thalictrum thalictroides</name>
    <name type="common">Rue-anemone</name>
    <name type="synonym">Anemone thalictroides</name>
    <dbReference type="NCBI Taxonomy" id="46969"/>
    <lineage>
        <taxon>Eukaryota</taxon>
        <taxon>Viridiplantae</taxon>
        <taxon>Streptophyta</taxon>
        <taxon>Embryophyta</taxon>
        <taxon>Tracheophyta</taxon>
        <taxon>Spermatophyta</taxon>
        <taxon>Magnoliopsida</taxon>
        <taxon>Ranunculales</taxon>
        <taxon>Ranunculaceae</taxon>
        <taxon>Thalictroideae</taxon>
        <taxon>Thalictrum</taxon>
    </lineage>
</organism>
<keyword evidence="3" id="KW-1185">Reference proteome</keyword>
<dbReference type="Proteomes" id="UP000554482">
    <property type="component" value="Unassembled WGS sequence"/>
</dbReference>
<dbReference type="PANTHER" id="PTHR19241">
    <property type="entry name" value="ATP-BINDING CASSETTE TRANSPORTER"/>
    <property type="match status" value="1"/>
</dbReference>
<evidence type="ECO:0000256" key="1">
    <source>
        <dbReference type="ARBA" id="ARBA00022448"/>
    </source>
</evidence>
<dbReference type="EMBL" id="JABWDY010040444">
    <property type="protein sequence ID" value="KAF5178098.1"/>
    <property type="molecule type" value="Genomic_DNA"/>
</dbReference>
<keyword evidence="1" id="KW-0813">Transport</keyword>
<proteinExistence type="predicted"/>
<protein>
    <submittedName>
        <fullName evidence="2">Pleiotropic drug resistance protein</fullName>
    </submittedName>
</protein>